<dbReference type="GO" id="GO:0043565">
    <property type="term" value="F:sequence-specific DNA binding"/>
    <property type="evidence" value="ECO:0007669"/>
    <property type="project" value="InterPro"/>
</dbReference>
<sequence>MKYLPEEHFLPHHKAVNMLAQPSWRFLLSLVALKHGVMQRDILGHCRSRHLIAARHEAMALTFEHTQANKMNIGLHFTRDHTTVIHALRKLGRVRKLVELGSQPKDDSHG</sequence>
<dbReference type="AlphaFoldDB" id="A0AAJ5VYF8"/>
<evidence type="ECO:0000313" key="3">
    <source>
        <dbReference type="Proteomes" id="UP001217476"/>
    </source>
</evidence>
<organism evidence="2 3">
    <name type="scientific">Candidatus Devosia phytovorans</name>
    <dbReference type="NCBI Taxonomy" id="3121372"/>
    <lineage>
        <taxon>Bacteria</taxon>
        <taxon>Pseudomonadati</taxon>
        <taxon>Pseudomonadota</taxon>
        <taxon>Alphaproteobacteria</taxon>
        <taxon>Hyphomicrobiales</taxon>
        <taxon>Devosiaceae</taxon>
        <taxon>Devosia</taxon>
    </lineage>
</organism>
<dbReference type="InterPro" id="IPR010921">
    <property type="entry name" value="Trp_repressor/repl_initiator"/>
</dbReference>
<evidence type="ECO:0000313" key="2">
    <source>
        <dbReference type="EMBL" id="WEK05747.1"/>
    </source>
</evidence>
<name>A0AAJ5VYF8_9HYPH</name>
<feature type="domain" description="Chromosomal replication initiator DnaA C-terminal" evidence="1">
    <location>
        <begin position="23"/>
        <end position="91"/>
    </location>
</feature>
<dbReference type="GO" id="GO:0006270">
    <property type="term" value="P:DNA replication initiation"/>
    <property type="evidence" value="ECO:0007669"/>
    <property type="project" value="InterPro"/>
</dbReference>
<dbReference type="SMART" id="SM00760">
    <property type="entry name" value="Bac_DnaA_C"/>
    <property type="match status" value="1"/>
</dbReference>
<gene>
    <name evidence="2" type="ORF">P0Y65_05690</name>
</gene>
<dbReference type="Pfam" id="PF08299">
    <property type="entry name" value="Bac_DnaA_C"/>
    <property type="match status" value="1"/>
</dbReference>
<dbReference type="EMBL" id="CP119312">
    <property type="protein sequence ID" value="WEK05747.1"/>
    <property type="molecule type" value="Genomic_DNA"/>
</dbReference>
<dbReference type="GO" id="GO:0005524">
    <property type="term" value="F:ATP binding"/>
    <property type="evidence" value="ECO:0007669"/>
    <property type="project" value="InterPro"/>
</dbReference>
<dbReference type="GO" id="GO:0006275">
    <property type="term" value="P:regulation of DNA replication"/>
    <property type="evidence" value="ECO:0007669"/>
    <property type="project" value="InterPro"/>
</dbReference>
<dbReference type="Gene3D" id="1.10.1750.10">
    <property type="match status" value="1"/>
</dbReference>
<dbReference type="Proteomes" id="UP001217476">
    <property type="component" value="Chromosome"/>
</dbReference>
<reference evidence="2" key="1">
    <citation type="submission" date="2023-03" db="EMBL/GenBank/DDBJ databases">
        <title>Andean soil-derived lignocellulolytic bacterial consortium as a source of novel taxa and putative plastic-active enzymes.</title>
        <authorList>
            <person name="Diaz-Garcia L."/>
            <person name="Chuvochina M."/>
            <person name="Feuerriegel G."/>
            <person name="Bunk B."/>
            <person name="Sproer C."/>
            <person name="Streit W.R."/>
            <person name="Rodriguez L.M."/>
            <person name="Overmann J."/>
            <person name="Jimenez D.J."/>
        </authorList>
    </citation>
    <scope>NUCLEOTIDE SEQUENCE</scope>
    <source>
        <strain evidence="2">MAG 4196</strain>
    </source>
</reference>
<evidence type="ECO:0000259" key="1">
    <source>
        <dbReference type="SMART" id="SM00760"/>
    </source>
</evidence>
<accession>A0AAJ5VYF8</accession>
<dbReference type="SUPFAM" id="SSF48295">
    <property type="entry name" value="TrpR-like"/>
    <property type="match status" value="1"/>
</dbReference>
<dbReference type="InterPro" id="IPR013159">
    <property type="entry name" value="DnaA_C"/>
</dbReference>
<dbReference type="CDD" id="cd06571">
    <property type="entry name" value="Bac_DnaA_C"/>
    <property type="match status" value="1"/>
</dbReference>
<protein>
    <submittedName>
        <fullName evidence="2">Helix-turn-helix domain-containing protein</fullName>
    </submittedName>
</protein>
<proteinExistence type="predicted"/>